<name>A0A375J293_9BURK</name>
<evidence type="ECO:0000313" key="2">
    <source>
        <dbReference type="Proteomes" id="UP000256805"/>
    </source>
</evidence>
<dbReference type="Proteomes" id="UP000256805">
    <property type="component" value="Unassembled WGS sequence"/>
</dbReference>
<sequence>MKTLSDYIGEAGMARIEAAMKGKKADELPMAGAIAVFAEMALKLEKQQRDIDSLLAIVAELETAVKGGA</sequence>
<evidence type="ECO:0008006" key="3">
    <source>
        <dbReference type="Google" id="ProtNLM"/>
    </source>
</evidence>
<evidence type="ECO:0000313" key="1">
    <source>
        <dbReference type="EMBL" id="SPR99305.1"/>
    </source>
</evidence>
<dbReference type="AlphaFoldDB" id="A0A375J293"/>
<dbReference type="EMBL" id="OVTA01000030">
    <property type="protein sequence ID" value="SPR99305.1"/>
    <property type="molecule type" value="Genomic_DNA"/>
</dbReference>
<reference evidence="1 2" key="1">
    <citation type="submission" date="2018-01" db="EMBL/GenBank/DDBJ databases">
        <authorList>
            <person name="Gaut B.S."/>
            <person name="Morton B.R."/>
            <person name="Clegg M.T."/>
            <person name="Duvall M.R."/>
        </authorList>
    </citation>
    <scope>NUCLEOTIDE SEQUENCE [LARGE SCALE GENOMIC DNA]</scope>
    <source>
        <strain evidence="1">Cupriavidus taiwanensis cmp 52</strain>
    </source>
</reference>
<organism evidence="1 2">
    <name type="scientific">Cupriavidus taiwanensis</name>
    <dbReference type="NCBI Taxonomy" id="164546"/>
    <lineage>
        <taxon>Bacteria</taxon>
        <taxon>Pseudomonadati</taxon>
        <taxon>Pseudomonadota</taxon>
        <taxon>Betaproteobacteria</taxon>
        <taxon>Burkholderiales</taxon>
        <taxon>Burkholderiaceae</taxon>
        <taxon>Cupriavidus</taxon>
    </lineage>
</organism>
<gene>
    <name evidence="1" type="ORF">CBM2634_A80237</name>
</gene>
<accession>A0A375J293</accession>
<dbReference type="RefSeq" id="WP_116382198.1">
    <property type="nucleotide sequence ID" value="NZ_LS483233.1"/>
</dbReference>
<protein>
    <recommendedName>
        <fullName evidence="3">Phage protein</fullName>
    </recommendedName>
</protein>
<proteinExistence type="predicted"/>